<dbReference type="PROSITE" id="PS51257">
    <property type="entry name" value="PROKAR_LIPOPROTEIN"/>
    <property type="match status" value="1"/>
</dbReference>
<evidence type="ECO:0000313" key="2">
    <source>
        <dbReference type="EMBL" id="MBB5032377.1"/>
    </source>
</evidence>
<gene>
    <name evidence="2" type="ORF">HNQ65_001954</name>
</gene>
<dbReference type="AlphaFoldDB" id="A0A7W7YA06"/>
<reference evidence="2 3" key="1">
    <citation type="submission" date="2020-08" db="EMBL/GenBank/DDBJ databases">
        <title>Genomic Encyclopedia of Type Strains, Phase IV (KMG-IV): sequencing the most valuable type-strain genomes for metagenomic binning, comparative biology and taxonomic classification.</title>
        <authorList>
            <person name="Goeker M."/>
        </authorList>
    </citation>
    <scope>NUCLEOTIDE SEQUENCE [LARGE SCALE GENOMIC DNA]</scope>
    <source>
        <strain evidence="2 3">DSM 12252</strain>
    </source>
</reference>
<keyword evidence="3" id="KW-1185">Reference proteome</keyword>
<feature type="signal peptide" evidence="1">
    <location>
        <begin position="1"/>
        <end position="23"/>
    </location>
</feature>
<protein>
    <recommendedName>
        <fullName evidence="4">Lipoprotein</fullName>
    </recommendedName>
</protein>
<keyword evidence="1" id="KW-0732">Signal</keyword>
<dbReference type="Proteomes" id="UP000590740">
    <property type="component" value="Unassembled WGS sequence"/>
</dbReference>
<feature type="chain" id="PRO_5030518446" description="Lipoprotein" evidence="1">
    <location>
        <begin position="24"/>
        <end position="116"/>
    </location>
</feature>
<sequence>MKQFFLILCAFVLAGCATPPAYLTDGDALPPGTSIHFWVYHDKHGWVQSNIHITNLPREMTGKEVRLWAEGVGRRDAGKLWTHYYVVADLPPGHAMGPVRVSQVHTFGKQPLDVSP</sequence>
<dbReference type="RefSeq" id="WP_184339305.1">
    <property type="nucleotide sequence ID" value="NZ_JACHIG010000003.1"/>
</dbReference>
<dbReference type="EMBL" id="JACHIG010000003">
    <property type="protein sequence ID" value="MBB5032377.1"/>
    <property type="molecule type" value="Genomic_DNA"/>
</dbReference>
<evidence type="ECO:0008006" key="4">
    <source>
        <dbReference type="Google" id="ProtNLM"/>
    </source>
</evidence>
<proteinExistence type="predicted"/>
<evidence type="ECO:0000256" key="1">
    <source>
        <dbReference type="SAM" id="SignalP"/>
    </source>
</evidence>
<organism evidence="2 3">
    <name type="scientific">Prosthecobacter vanneervenii</name>
    <dbReference type="NCBI Taxonomy" id="48466"/>
    <lineage>
        <taxon>Bacteria</taxon>
        <taxon>Pseudomonadati</taxon>
        <taxon>Verrucomicrobiota</taxon>
        <taxon>Verrucomicrobiia</taxon>
        <taxon>Verrucomicrobiales</taxon>
        <taxon>Verrucomicrobiaceae</taxon>
        <taxon>Prosthecobacter</taxon>
    </lineage>
</organism>
<evidence type="ECO:0000313" key="3">
    <source>
        <dbReference type="Proteomes" id="UP000590740"/>
    </source>
</evidence>
<comment type="caution">
    <text evidence="2">The sequence shown here is derived from an EMBL/GenBank/DDBJ whole genome shotgun (WGS) entry which is preliminary data.</text>
</comment>
<accession>A0A7W7YA06</accession>
<name>A0A7W7YA06_9BACT</name>